<evidence type="ECO:0000313" key="2">
    <source>
        <dbReference type="Proteomes" id="UP000324222"/>
    </source>
</evidence>
<reference evidence="1 2" key="1">
    <citation type="submission" date="2019-05" db="EMBL/GenBank/DDBJ databases">
        <title>Another draft genome of Portunus trituberculatus and its Hox gene families provides insights of decapod evolution.</title>
        <authorList>
            <person name="Jeong J.-H."/>
            <person name="Song I."/>
            <person name="Kim S."/>
            <person name="Choi T."/>
            <person name="Kim D."/>
            <person name="Ryu S."/>
            <person name="Kim W."/>
        </authorList>
    </citation>
    <scope>NUCLEOTIDE SEQUENCE [LARGE SCALE GENOMIC DNA]</scope>
    <source>
        <tissue evidence="1">Muscle</tissue>
    </source>
</reference>
<sequence length="68" mass="8077">MPVTALSGEHILGYRRRLKRYDRRGSRDTTWPTRPAKLPERRRLASPRQLQMSHSPTILYVFNENTLQ</sequence>
<gene>
    <name evidence="1" type="ORF">E2C01_010413</name>
</gene>
<evidence type="ECO:0000313" key="1">
    <source>
        <dbReference type="EMBL" id="MPC17552.1"/>
    </source>
</evidence>
<dbReference type="AlphaFoldDB" id="A0A5B7D8L4"/>
<accession>A0A5B7D8L4</accession>
<comment type="caution">
    <text evidence="1">The sequence shown here is derived from an EMBL/GenBank/DDBJ whole genome shotgun (WGS) entry which is preliminary data.</text>
</comment>
<proteinExistence type="predicted"/>
<dbReference type="Proteomes" id="UP000324222">
    <property type="component" value="Unassembled WGS sequence"/>
</dbReference>
<dbReference type="EMBL" id="VSRR010000599">
    <property type="protein sequence ID" value="MPC17552.1"/>
    <property type="molecule type" value="Genomic_DNA"/>
</dbReference>
<keyword evidence="2" id="KW-1185">Reference proteome</keyword>
<protein>
    <submittedName>
        <fullName evidence="1">Uncharacterized protein</fullName>
    </submittedName>
</protein>
<name>A0A5B7D8L4_PORTR</name>
<organism evidence="1 2">
    <name type="scientific">Portunus trituberculatus</name>
    <name type="common">Swimming crab</name>
    <name type="synonym">Neptunus trituberculatus</name>
    <dbReference type="NCBI Taxonomy" id="210409"/>
    <lineage>
        <taxon>Eukaryota</taxon>
        <taxon>Metazoa</taxon>
        <taxon>Ecdysozoa</taxon>
        <taxon>Arthropoda</taxon>
        <taxon>Crustacea</taxon>
        <taxon>Multicrustacea</taxon>
        <taxon>Malacostraca</taxon>
        <taxon>Eumalacostraca</taxon>
        <taxon>Eucarida</taxon>
        <taxon>Decapoda</taxon>
        <taxon>Pleocyemata</taxon>
        <taxon>Brachyura</taxon>
        <taxon>Eubrachyura</taxon>
        <taxon>Portunoidea</taxon>
        <taxon>Portunidae</taxon>
        <taxon>Portuninae</taxon>
        <taxon>Portunus</taxon>
    </lineage>
</organism>